<evidence type="ECO:0000313" key="2">
    <source>
        <dbReference type="Proteomes" id="UP001732700"/>
    </source>
</evidence>
<reference evidence="1" key="2">
    <citation type="submission" date="2025-09" db="UniProtKB">
        <authorList>
            <consortium name="EnsemblPlants"/>
        </authorList>
    </citation>
    <scope>IDENTIFICATION</scope>
</reference>
<sequence>MGTEMPVRRANLHHQIQPSEEAAGVTRRRCSDTSPVAVAPESPPFNDDMLREILIRLPPRPSSLPRASAVCRRWLEIVADPKFHRQFRAHHRKPPLLGAFMYSDSDQSIEFTPFLDSPDRIAPERFSLGRCSDGEEYSLLDCRHGLVLIKDFRRNQIVVCDPIIGEQRWVSVPPEFESGYVNSPCVNGAVVCAAGGLGHVHGGCRLSSCKVVLVSTGRSDSQHLACVYSLETGLWDNLISTEAPSEFFYGDSSPTLVGNVLYWLLGSDHILEFDLDRQSLAMTEGPLVTNDGDRQIILAEDGALGFGILDQTRFQMWHRNISCQGVATWLSWKTIEMHNMPGLSLQIGGDKRRWLLGYDEDNDVIFVYVSSNVYAVQLKSMESKKLYKTSCVNEIHPFKSFYTPGTVINGGFNGAEMLHDTEDACLLP</sequence>
<name>A0ACD5TSS9_AVESA</name>
<accession>A0ACD5TSS9</accession>
<dbReference type="Proteomes" id="UP001732700">
    <property type="component" value="Chromosome 1C"/>
</dbReference>
<proteinExistence type="predicted"/>
<protein>
    <submittedName>
        <fullName evidence="1">Uncharacterized protein</fullName>
    </submittedName>
</protein>
<evidence type="ECO:0000313" key="1">
    <source>
        <dbReference type="EnsemblPlants" id="AVESA.00010b.r2.1CG0119090.1.CDS"/>
    </source>
</evidence>
<reference evidence="1" key="1">
    <citation type="submission" date="2021-05" db="EMBL/GenBank/DDBJ databases">
        <authorList>
            <person name="Scholz U."/>
            <person name="Mascher M."/>
            <person name="Fiebig A."/>
        </authorList>
    </citation>
    <scope>NUCLEOTIDE SEQUENCE [LARGE SCALE GENOMIC DNA]</scope>
</reference>
<organism evidence="1 2">
    <name type="scientific">Avena sativa</name>
    <name type="common">Oat</name>
    <dbReference type="NCBI Taxonomy" id="4498"/>
    <lineage>
        <taxon>Eukaryota</taxon>
        <taxon>Viridiplantae</taxon>
        <taxon>Streptophyta</taxon>
        <taxon>Embryophyta</taxon>
        <taxon>Tracheophyta</taxon>
        <taxon>Spermatophyta</taxon>
        <taxon>Magnoliopsida</taxon>
        <taxon>Liliopsida</taxon>
        <taxon>Poales</taxon>
        <taxon>Poaceae</taxon>
        <taxon>BOP clade</taxon>
        <taxon>Pooideae</taxon>
        <taxon>Poodae</taxon>
        <taxon>Poeae</taxon>
        <taxon>Poeae Chloroplast Group 1 (Aveneae type)</taxon>
        <taxon>Aveninae</taxon>
        <taxon>Avena</taxon>
    </lineage>
</organism>
<keyword evidence="2" id="KW-1185">Reference proteome</keyword>
<dbReference type="EnsemblPlants" id="AVESA.00010b.r2.1CG0119090.1">
    <property type="protein sequence ID" value="AVESA.00010b.r2.1CG0119090.1.CDS"/>
    <property type="gene ID" value="AVESA.00010b.r2.1CG0119090"/>
</dbReference>